<dbReference type="AlphaFoldDB" id="A0A6M3IIN6"/>
<reference evidence="2" key="1">
    <citation type="submission" date="2020-03" db="EMBL/GenBank/DDBJ databases">
        <title>The deep terrestrial virosphere.</title>
        <authorList>
            <person name="Holmfeldt K."/>
            <person name="Nilsson E."/>
            <person name="Simone D."/>
            <person name="Lopez-Fernandez M."/>
            <person name="Wu X."/>
            <person name="de Brujin I."/>
            <person name="Lundin D."/>
            <person name="Andersson A."/>
            <person name="Bertilsson S."/>
            <person name="Dopson M."/>
        </authorList>
    </citation>
    <scope>NUCLEOTIDE SEQUENCE</scope>
    <source>
        <strain evidence="3">MM415A01514</strain>
        <strain evidence="2">MM415B01641</strain>
    </source>
</reference>
<evidence type="ECO:0000256" key="1">
    <source>
        <dbReference type="SAM" id="MobiDB-lite"/>
    </source>
</evidence>
<accession>A0A6M3IIN6</accession>
<feature type="compositionally biased region" description="Acidic residues" evidence="1">
    <location>
        <begin position="24"/>
        <end position="52"/>
    </location>
</feature>
<proteinExistence type="predicted"/>
<feature type="region of interest" description="Disordered" evidence="1">
    <location>
        <begin position="22"/>
        <end position="137"/>
    </location>
</feature>
<dbReference type="EMBL" id="MT141273">
    <property type="protein sequence ID" value="QJA57430.1"/>
    <property type="molecule type" value="Genomic_DNA"/>
</dbReference>
<dbReference type="EMBL" id="MT142223">
    <property type="protein sequence ID" value="QJA76417.1"/>
    <property type="molecule type" value="Genomic_DNA"/>
</dbReference>
<evidence type="ECO:0000313" key="3">
    <source>
        <dbReference type="EMBL" id="QJA76417.1"/>
    </source>
</evidence>
<protein>
    <submittedName>
        <fullName evidence="2">Uncharacterized protein</fullName>
    </submittedName>
</protein>
<feature type="compositionally biased region" description="Basic and acidic residues" evidence="1">
    <location>
        <begin position="53"/>
        <end position="77"/>
    </location>
</feature>
<feature type="compositionally biased region" description="Basic and acidic residues" evidence="1">
    <location>
        <begin position="108"/>
        <end position="137"/>
    </location>
</feature>
<evidence type="ECO:0000313" key="2">
    <source>
        <dbReference type="EMBL" id="QJA57430.1"/>
    </source>
</evidence>
<sequence length="309" mass="34282">MVVLFGSLVLMAVLMLTSIRVWADDPDEDEDDSEREPEEPEEPEPTPDEEEPEGRPASEGKTGEVDKASRAFAEQRRTIAQQAREIEDLNSRFKTIVDGLQSVAGGKKPGEDRGQEGAKVEVNPHDPVNDPHKAAEWDAEQRKKLLDTIDAREKARERREFVAKRDNLSNAALDAFSEEYPEFAVGGEGRKIIFNEAIRWHRLGVGNGEHDTLTVDDVRLICQRFPEAAALIQSADRSNADSTVLTDINNAKYARPNRGAGIPKANLKDLTGAALTQLVEQALERGGQEAADELVEKHLTPKQRAELFE</sequence>
<name>A0A6M3IIN6_9ZZZZ</name>
<gene>
    <name evidence="3" type="ORF">MM415A01514_0014</name>
    <name evidence="2" type="ORF">MM415B01641_0010</name>
</gene>
<organism evidence="2">
    <name type="scientific">viral metagenome</name>
    <dbReference type="NCBI Taxonomy" id="1070528"/>
    <lineage>
        <taxon>unclassified sequences</taxon>
        <taxon>metagenomes</taxon>
        <taxon>organismal metagenomes</taxon>
    </lineage>
</organism>